<organism evidence="7 8">
    <name type="scientific">Actinomadura rudentiformis</name>
    <dbReference type="NCBI Taxonomy" id="359158"/>
    <lineage>
        <taxon>Bacteria</taxon>
        <taxon>Bacillati</taxon>
        <taxon>Actinomycetota</taxon>
        <taxon>Actinomycetes</taxon>
        <taxon>Streptosporangiales</taxon>
        <taxon>Thermomonosporaceae</taxon>
        <taxon>Actinomadura</taxon>
    </lineage>
</organism>
<feature type="transmembrane region" description="Helical" evidence="5">
    <location>
        <begin position="144"/>
        <end position="165"/>
    </location>
</feature>
<feature type="transmembrane region" description="Helical" evidence="5">
    <location>
        <begin position="319"/>
        <end position="344"/>
    </location>
</feature>
<feature type="transmembrane region" description="Helical" evidence="5">
    <location>
        <begin position="433"/>
        <end position="452"/>
    </location>
</feature>
<dbReference type="OrthoDB" id="137613at2"/>
<feature type="transmembrane region" description="Helical" evidence="5">
    <location>
        <begin position="364"/>
        <end position="385"/>
    </location>
</feature>
<evidence type="ECO:0000256" key="2">
    <source>
        <dbReference type="ARBA" id="ARBA00022692"/>
    </source>
</evidence>
<dbReference type="EMBL" id="WBMT01000001">
    <property type="protein sequence ID" value="KAB2352479.1"/>
    <property type="molecule type" value="Genomic_DNA"/>
</dbReference>
<evidence type="ECO:0000256" key="4">
    <source>
        <dbReference type="ARBA" id="ARBA00023136"/>
    </source>
</evidence>
<keyword evidence="2 5" id="KW-0812">Transmembrane</keyword>
<reference evidence="7 8" key="1">
    <citation type="submission" date="2019-09" db="EMBL/GenBank/DDBJ databases">
        <title>Actinomadura physcomitrii sp. nov., a novel actinomycete isolated from moss [Physcomitrium sphaericum (Ludw) Fuernr].</title>
        <authorList>
            <person name="Zhuang X."/>
            <person name="Liu C."/>
        </authorList>
    </citation>
    <scope>NUCLEOTIDE SEQUENCE [LARGE SCALE GENOMIC DNA]</scope>
    <source>
        <strain evidence="7 8">HMC1</strain>
    </source>
</reference>
<sequence>MTEQGGAGLRHADPADGGASRLAKNRLGVTGIVFFVVAAAAPLVGMTGAVPIAVVLGNGSGVPGAYLAVGLVLLVFSVGYSAMSHRVTNTGAFFAYVGRGLGVAPGVGSAFVSLFAYMVVQLAVFGFFGAVMARQMDTELGIDLAWWVWALIAWALVLGLSALSVDIGAKVLGLLMVLEVLSLAVVAVAVLLHGGGPDGMSLGASFSPGNVFAGGFAGSAGIALAFAFASYIGFEATAIYGEETRDPKRSVPLATYIAVSLIAVLFAFTSWAVVSGLGSSAVVDRVAEISTVEGTPLADPAAVLFAVAEEYVGGWLATLMSWLVLSSLFAGLLAFQNSAARYVFSMARARVLPAALGRINGRGAPVLGTVAVAAVSLVVIVVFRVTGRDPVVHLFTWFSGVAVLAIVLVEILVSVAVIAFFRREGGGERVWSTLVAPGISIVGLALGMYLLMSRFGLMAGTAAEGVDPTKESWGLSTLGWFLVALPFVVLALGVVVGVLRRNKEDAQAMADLVT</sequence>
<evidence type="ECO:0000256" key="5">
    <source>
        <dbReference type="SAM" id="Phobius"/>
    </source>
</evidence>
<accession>A0A6H9ZD59</accession>
<dbReference type="PANTHER" id="PTHR42770:SF16">
    <property type="entry name" value="AMINO ACID PERMEASE"/>
    <property type="match status" value="1"/>
</dbReference>
<feature type="transmembrane region" description="Helical" evidence="5">
    <location>
        <begin position="478"/>
        <end position="499"/>
    </location>
</feature>
<dbReference type="GO" id="GO:0016020">
    <property type="term" value="C:membrane"/>
    <property type="evidence" value="ECO:0007669"/>
    <property type="project" value="UniProtKB-SubCell"/>
</dbReference>
<feature type="domain" description="Amino acid permease/ SLC12A" evidence="6">
    <location>
        <begin position="45"/>
        <end position="455"/>
    </location>
</feature>
<evidence type="ECO:0000313" key="7">
    <source>
        <dbReference type="EMBL" id="KAB2352479.1"/>
    </source>
</evidence>
<feature type="transmembrane region" description="Helical" evidence="5">
    <location>
        <begin position="103"/>
        <end position="132"/>
    </location>
</feature>
<feature type="transmembrane region" description="Helical" evidence="5">
    <location>
        <begin position="397"/>
        <end position="421"/>
    </location>
</feature>
<name>A0A6H9ZD59_9ACTN</name>
<dbReference type="Pfam" id="PF00324">
    <property type="entry name" value="AA_permease"/>
    <property type="match status" value="1"/>
</dbReference>
<keyword evidence="8" id="KW-1185">Reference proteome</keyword>
<dbReference type="RefSeq" id="WP_151557332.1">
    <property type="nucleotide sequence ID" value="NZ_WBMT01000001.1"/>
</dbReference>
<dbReference type="Gene3D" id="1.20.1740.10">
    <property type="entry name" value="Amino acid/polyamine transporter I"/>
    <property type="match status" value="1"/>
</dbReference>
<feature type="transmembrane region" description="Helical" evidence="5">
    <location>
        <begin position="253"/>
        <end position="274"/>
    </location>
</feature>
<feature type="transmembrane region" description="Helical" evidence="5">
    <location>
        <begin position="63"/>
        <end position="82"/>
    </location>
</feature>
<dbReference type="InterPro" id="IPR050367">
    <property type="entry name" value="APC_superfamily"/>
</dbReference>
<dbReference type="AlphaFoldDB" id="A0A6H9ZD59"/>
<feature type="transmembrane region" description="Helical" evidence="5">
    <location>
        <begin position="212"/>
        <end position="232"/>
    </location>
</feature>
<feature type="transmembrane region" description="Helical" evidence="5">
    <location>
        <begin position="172"/>
        <end position="192"/>
    </location>
</feature>
<dbReference type="PIRSF" id="PIRSF006060">
    <property type="entry name" value="AA_transporter"/>
    <property type="match status" value="1"/>
</dbReference>
<feature type="transmembrane region" description="Helical" evidence="5">
    <location>
        <begin position="31"/>
        <end position="57"/>
    </location>
</feature>
<proteinExistence type="predicted"/>
<evidence type="ECO:0000259" key="6">
    <source>
        <dbReference type="Pfam" id="PF00324"/>
    </source>
</evidence>
<evidence type="ECO:0000256" key="1">
    <source>
        <dbReference type="ARBA" id="ARBA00004141"/>
    </source>
</evidence>
<keyword evidence="4 5" id="KW-0472">Membrane</keyword>
<evidence type="ECO:0000256" key="3">
    <source>
        <dbReference type="ARBA" id="ARBA00022989"/>
    </source>
</evidence>
<dbReference type="Proteomes" id="UP000468735">
    <property type="component" value="Unassembled WGS sequence"/>
</dbReference>
<protein>
    <submittedName>
        <fullName evidence="7">APC family permease</fullName>
    </submittedName>
</protein>
<keyword evidence="3 5" id="KW-1133">Transmembrane helix</keyword>
<evidence type="ECO:0000313" key="8">
    <source>
        <dbReference type="Proteomes" id="UP000468735"/>
    </source>
</evidence>
<gene>
    <name evidence="7" type="ORF">F8566_02005</name>
</gene>
<dbReference type="PANTHER" id="PTHR42770">
    <property type="entry name" value="AMINO ACID TRANSPORTER-RELATED"/>
    <property type="match status" value="1"/>
</dbReference>
<comment type="caution">
    <text evidence="7">The sequence shown here is derived from an EMBL/GenBank/DDBJ whole genome shotgun (WGS) entry which is preliminary data.</text>
</comment>
<comment type="subcellular location">
    <subcellularLocation>
        <location evidence="1">Membrane</location>
        <topology evidence="1">Multi-pass membrane protein</topology>
    </subcellularLocation>
</comment>
<dbReference type="GO" id="GO:0055085">
    <property type="term" value="P:transmembrane transport"/>
    <property type="evidence" value="ECO:0007669"/>
    <property type="project" value="InterPro"/>
</dbReference>
<dbReference type="InterPro" id="IPR004841">
    <property type="entry name" value="AA-permease/SLC12A_dom"/>
</dbReference>